<dbReference type="AlphaFoldDB" id="A0A804KYI9"/>
<accession>A0A804KYI9</accession>
<evidence type="ECO:0000313" key="1">
    <source>
        <dbReference type="EMBL" id="CAG1854155.1"/>
    </source>
</evidence>
<dbReference type="Proteomes" id="UP000012960">
    <property type="component" value="Unplaced"/>
</dbReference>
<evidence type="ECO:0000313" key="2">
    <source>
        <dbReference type="EnsemblPlants" id="Ma10_p20880.1"/>
    </source>
</evidence>
<reference evidence="1" key="1">
    <citation type="submission" date="2021-03" db="EMBL/GenBank/DDBJ databases">
        <authorList>
            <consortium name="Genoscope - CEA"/>
            <person name="William W."/>
        </authorList>
    </citation>
    <scope>NUCLEOTIDE SEQUENCE</scope>
    <source>
        <strain evidence="1">Doubled-haploid Pahang</strain>
    </source>
</reference>
<evidence type="ECO:0000313" key="3">
    <source>
        <dbReference type="Proteomes" id="UP000012960"/>
    </source>
</evidence>
<dbReference type="Gramene" id="Ma10_t20880.1">
    <property type="protein sequence ID" value="Ma10_p20880.1"/>
    <property type="gene ID" value="Ma10_g20880"/>
</dbReference>
<organism evidence="2 3">
    <name type="scientific">Musa acuminata subsp. malaccensis</name>
    <name type="common">Wild banana</name>
    <name type="synonym">Musa malaccensis</name>
    <dbReference type="NCBI Taxonomy" id="214687"/>
    <lineage>
        <taxon>Eukaryota</taxon>
        <taxon>Viridiplantae</taxon>
        <taxon>Streptophyta</taxon>
        <taxon>Embryophyta</taxon>
        <taxon>Tracheophyta</taxon>
        <taxon>Spermatophyta</taxon>
        <taxon>Magnoliopsida</taxon>
        <taxon>Liliopsida</taxon>
        <taxon>Zingiberales</taxon>
        <taxon>Musaceae</taxon>
        <taxon>Musa</taxon>
    </lineage>
</organism>
<dbReference type="EMBL" id="HG996476">
    <property type="protein sequence ID" value="CAG1854155.1"/>
    <property type="molecule type" value="Genomic_DNA"/>
</dbReference>
<gene>
    <name evidence="1" type="ORF">GSMUA_323810.1</name>
</gene>
<proteinExistence type="predicted"/>
<sequence length="108" mass="12700">MRSNPQRALGKPIITNCSLPIRCAPVPCVISPLFLGSPTERGRLKRRRPRWWRRRRTSRKRSRPWRRSTFLSASSSSFRLLPEVTFDPSFFFLVDRDDLILFNVPNLS</sequence>
<reference evidence="2" key="2">
    <citation type="submission" date="2021-05" db="UniProtKB">
        <authorList>
            <consortium name="EnsemblPlants"/>
        </authorList>
    </citation>
    <scope>IDENTIFICATION</scope>
    <source>
        <strain evidence="2">subsp. malaccensis</strain>
    </source>
</reference>
<dbReference type="EnsemblPlants" id="Ma10_t20880.1">
    <property type="protein sequence ID" value="Ma10_p20880.1"/>
    <property type="gene ID" value="Ma10_g20880"/>
</dbReference>
<keyword evidence="3" id="KW-1185">Reference proteome</keyword>
<dbReference type="InParanoid" id="A0A804KYI9"/>
<name>A0A804KYI9_MUSAM</name>
<protein>
    <submittedName>
        <fullName evidence="1">(wild Malaysian banana) hypothetical protein</fullName>
    </submittedName>
</protein>